<evidence type="ECO:0000256" key="1">
    <source>
        <dbReference type="ARBA" id="ARBA00001231"/>
    </source>
</evidence>
<sequence length="532" mass="56985">MNDRHEKYGAAAERIGQMMTLDEKIGQLFTFYNLDPSYSEFAETAIAEWKVGGMFLDMDSLCEPEQVHRLTSRMQEAALSRGSGVPLFISADFVAGAGCKLSRGGAVHFPKNRAIGQAGDEKLAYESGRVTALESLAMGVNFNYSPVVDVNNNPLNPVIGTHSFGEEPALVGRLGAAVIRGYQDHGMIATAKHFPGHGDTHVDSHHDLPVLAFDRDRLDRFELAPFRDAIAAGVDAVMVGHIAVPSLDPSGLPASLSHAMITGLLRGELGFGGLIVTDGLSMKGVTSRFSQAEACVLALKAGADQLLAFARTAEEGREMVERVRRAVRDGELEEARIEQSLARVLALKARYGLTPDRFAVLPFDGGALNRPEHEAISLELARKAALPVNGLETAAGVPGSAGKRKLTLVRDRKLELFAASLAEAGWPAEERLLDGFADLEGALAELDAAAGADDEAYVIALAHNKPMPPEPLAALRNFASARRGKIVWVHFGSPYDAEHAPDLPALLMSDHAPALQRAAAEWLAARGGRENE</sequence>
<protein>
    <recommendedName>
        <fullName evidence="3">beta-N-acetylhexosaminidase</fullName>
        <ecNumber evidence="3">3.2.1.52</ecNumber>
    </recommendedName>
</protein>
<dbReference type="GO" id="GO:0016798">
    <property type="term" value="F:hydrolase activity, acting on glycosyl bonds"/>
    <property type="evidence" value="ECO:0007669"/>
    <property type="project" value="UniProtKB-KW"/>
</dbReference>
<organism evidence="7 8">
    <name type="scientific">Paenibacillus thermoaerophilus</name>
    <dbReference type="NCBI Taxonomy" id="1215385"/>
    <lineage>
        <taxon>Bacteria</taxon>
        <taxon>Bacillati</taxon>
        <taxon>Bacillota</taxon>
        <taxon>Bacilli</taxon>
        <taxon>Bacillales</taxon>
        <taxon>Paenibacillaceae</taxon>
        <taxon>Paenibacillus</taxon>
    </lineage>
</organism>
<comment type="catalytic activity">
    <reaction evidence="1">
        <text>Hydrolysis of terminal non-reducing N-acetyl-D-hexosamine residues in N-acetyl-beta-D-hexosaminides.</text>
        <dbReference type="EC" id="3.2.1.52"/>
    </reaction>
</comment>
<dbReference type="PANTHER" id="PTHR30480:SF13">
    <property type="entry name" value="BETA-HEXOSAMINIDASE"/>
    <property type="match status" value="1"/>
</dbReference>
<comment type="similarity">
    <text evidence="2">Belongs to the glycosyl hydrolase 3 family.</text>
</comment>
<dbReference type="EC" id="3.2.1.52" evidence="3"/>
<dbReference type="InterPro" id="IPR050226">
    <property type="entry name" value="NagZ_Beta-hexosaminidase"/>
</dbReference>
<dbReference type="InterPro" id="IPR019800">
    <property type="entry name" value="Glyco_hydro_3_AS"/>
</dbReference>
<evidence type="ECO:0000256" key="5">
    <source>
        <dbReference type="ARBA" id="ARBA00023295"/>
    </source>
</evidence>
<evidence type="ECO:0000256" key="3">
    <source>
        <dbReference type="ARBA" id="ARBA00012663"/>
    </source>
</evidence>
<dbReference type="Gene3D" id="3.20.20.300">
    <property type="entry name" value="Glycoside hydrolase, family 3, N-terminal domain"/>
    <property type="match status" value="1"/>
</dbReference>
<evidence type="ECO:0000313" key="7">
    <source>
        <dbReference type="EMBL" id="MFC7748845.1"/>
    </source>
</evidence>
<dbReference type="PRINTS" id="PR00133">
    <property type="entry name" value="GLHYDRLASE3"/>
</dbReference>
<keyword evidence="4 7" id="KW-0378">Hydrolase</keyword>
<feature type="domain" description="Glycoside hydrolase family 3 N-terminal" evidence="6">
    <location>
        <begin position="20"/>
        <end position="346"/>
    </location>
</feature>
<dbReference type="EMBL" id="JBHTGQ010000004">
    <property type="protein sequence ID" value="MFC7748845.1"/>
    <property type="molecule type" value="Genomic_DNA"/>
</dbReference>
<name>A0ABW2V030_9BACL</name>
<dbReference type="PANTHER" id="PTHR30480">
    <property type="entry name" value="BETA-HEXOSAMINIDASE-RELATED"/>
    <property type="match status" value="1"/>
</dbReference>
<proteinExistence type="inferred from homology"/>
<dbReference type="Proteomes" id="UP001596528">
    <property type="component" value="Unassembled WGS sequence"/>
</dbReference>
<keyword evidence="8" id="KW-1185">Reference proteome</keyword>
<dbReference type="InterPro" id="IPR001764">
    <property type="entry name" value="Glyco_hydro_3_N"/>
</dbReference>
<dbReference type="InterPro" id="IPR017853">
    <property type="entry name" value="GH"/>
</dbReference>
<keyword evidence="5 7" id="KW-0326">Glycosidase</keyword>
<evidence type="ECO:0000259" key="6">
    <source>
        <dbReference type="Pfam" id="PF00933"/>
    </source>
</evidence>
<dbReference type="RefSeq" id="WP_138788808.1">
    <property type="nucleotide sequence ID" value="NZ_JBHTGQ010000004.1"/>
</dbReference>
<accession>A0ABW2V030</accession>
<evidence type="ECO:0000256" key="2">
    <source>
        <dbReference type="ARBA" id="ARBA00005336"/>
    </source>
</evidence>
<evidence type="ECO:0000256" key="4">
    <source>
        <dbReference type="ARBA" id="ARBA00022801"/>
    </source>
</evidence>
<reference evidence="8" key="1">
    <citation type="journal article" date="2019" name="Int. J. Syst. Evol. Microbiol.">
        <title>The Global Catalogue of Microorganisms (GCM) 10K type strain sequencing project: providing services to taxonomists for standard genome sequencing and annotation.</title>
        <authorList>
            <consortium name="The Broad Institute Genomics Platform"/>
            <consortium name="The Broad Institute Genome Sequencing Center for Infectious Disease"/>
            <person name="Wu L."/>
            <person name="Ma J."/>
        </authorList>
    </citation>
    <scope>NUCLEOTIDE SEQUENCE [LARGE SCALE GENOMIC DNA]</scope>
    <source>
        <strain evidence="8">JCM 18657</strain>
    </source>
</reference>
<dbReference type="SUPFAM" id="SSF51445">
    <property type="entry name" value="(Trans)glycosidases"/>
    <property type="match status" value="1"/>
</dbReference>
<comment type="caution">
    <text evidence="7">The sequence shown here is derived from an EMBL/GenBank/DDBJ whole genome shotgun (WGS) entry which is preliminary data.</text>
</comment>
<dbReference type="Pfam" id="PF00933">
    <property type="entry name" value="Glyco_hydro_3"/>
    <property type="match status" value="1"/>
</dbReference>
<dbReference type="InterPro" id="IPR036962">
    <property type="entry name" value="Glyco_hydro_3_N_sf"/>
</dbReference>
<gene>
    <name evidence="7" type="ORF">ACFQWB_02650</name>
</gene>
<dbReference type="PROSITE" id="PS00775">
    <property type="entry name" value="GLYCOSYL_HYDROL_F3"/>
    <property type="match status" value="1"/>
</dbReference>
<evidence type="ECO:0000313" key="8">
    <source>
        <dbReference type="Proteomes" id="UP001596528"/>
    </source>
</evidence>